<feature type="transmembrane region" description="Helical" evidence="8">
    <location>
        <begin position="292"/>
        <end position="312"/>
    </location>
</feature>
<evidence type="ECO:0000256" key="7">
    <source>
        <dbReference type="ARBA" id="ARBA00023136"/>
    </source>
</evidence>
<feature type="transmembrane region" description="Helical" evidence="8">
    <location>
        <begin position="179"/>
        <end position="197"/>
    </location>
</feature>
<evidence type="ECO:0000256" key="6">
    <source>
        <dbReference type="ARBA" id="ARBA00022989"/>
    </source>
</evidence>
<sequence>MSKINFYFQSFGFLVGMIVGAGMFALPYAFLKAGLFWGLAHLAIALFFILVLHIFYGEIAFLTGGKHRFPGYVNKFLGQGYARISFLITIFSYYGTLLVYGVLGGIFLHNVFPLMSVFFLSVLFFGLGAFLLLFRFEKIGLVNFYLTLPLLVFILYLLGVSAPHIRLENFLAETGGKLWFLPYGVWIFSLSGFAVIPEVRDIFNHRTDEGGLKDFKRIIWISILISLFFYLVFIFAVLGSGGALTSEDALSGLKGTIGEVAIIIGSLIGFLAVFTSYLALGADFKNIFMIDYNRSFVLSWGLVVLAPIALYFLGFQNFVRTISLIGALGLGVQGTFIVLMSLKLHKFFPEHKHLISPKRKILNYILIFGLILGVALELRQLFN</sequence>
<feature type="transmembrane region" description="Helical" evidence="8">
    <location>
        <begin position="7"/>
        <end position="30"/>
    </location>
</feature>
<keyword evidence="4" id="KW-0997">Cell inner membrane</keyword>
<dbReference type="Gene3D" id="1.20.1740.10">
    <property type="entry name" value="Amino acid/polyamine transporter I"/>
    <property type="match status" value="1"/>
</dbReference>
<feature type="transmembrane region" description="Helical" evidence="8">
    <location>
        <begin position="114"/>
        <end position="134"/>
    </location>
</feature>
<feature type="transmembrane region" description="Helical" evidence="8">
    <location>
        <begin position="260"/>
        <end position="280"/>
    </location>
</feature>
<feature type="transmembrane region" description="Helical" evidence="8">
    <location>
        <begin position="318"/>
        <end position="340"/>
    </location>
</feature>
<dbReference type="GO" id="GO:0005886">
    <property type="term" value="C:plasma membrane"/>
    <property type="evidence" value="ECO:0007669"/>
    <property type="project" value="UniProtKB-SubCell"/>
</dbReference>
<dbReference type="GO" id="GO:0015179">
    <property type="term" value="F:L-amino acid transmembrane transporter activity"/>
    <property type="evidence" value="ECO:0007669"/>
    <property type="project" value="TreeGrafter"/>
</dbReference>
<reference evidence="9 10" key="1">
    <citation type="journal article" date="2016" name="Nat. Commun.">
        <title>Thousands of microbial genomes shed light on interconnected biogeochemical processes in an aquifer system.</title>
        <authorList>
            <person name="Anantharaman K."/>
            <person name="Brown C.T."/>
            <person name="Hug L.A."/>
            <person name="Sharon I."/>
            <person name="Castelle C.J."/>
            <person name="Probst A.J."/>
            <person name="Thomas B.C."/>
            <person name="Singh A."/>
            <person name="Wilkins M.J."/>
            <person name="Karaoz U."/>
            <person name="Brodie E.L."/>
            <person name="Williams K.H."/>
            <person name="Hubbard S.S."/>
            <person name="Banfield J.F."/>
        </authorList>
    </citation>
    <scope>NUCLEOTIDE SEQUENCE [LARGE SCALE GENOMIC DNA]</scope>
</reference>
<evidence type="ECO:0000256" key="8">
    <source>
        <dbReference type="SAM" id="Phobius"/>
    </source>
</evidence>
<evidence type="ECO:0008006" key="11">
    <source>
        <dbReference type="Google" id="ProtNLM"/>
    </source>
</evidence>
<protein>
    <recommendedName>
        <fullName evidence="11">Amino acid transporter transmembrane domain-containing protein</fullName>
    </recommendedName>
</protein>
<evidence type="ECO:0000313" key="9">
    <source>
        <dbReference type="EMBL" id="OGZ31930.1"/>
    </source>
</evidence>
<proteinExistence type="predicted"/>
<evidence type="ECO:0000256" key="4">
    <source>
        <dbReference type="ARBA" id="ARBA00022519"/>
    </source>
</evidence>
<dbReference type="InterPro" id="IPR018227">
    <property type="entry name" value="Amino_acid_transport_2"/>
</dbReference>
<evidence type="ECO:0000256" key="5">
    <source>
        <dbReference type="ARBA" id="ARBA00022692"/>
    </source>
</evidence>
<feature type="transmembrane region" description="Helical" evidence="8">
    <location>
        <begin position="36"/>
        <end position="63"/>
    </location>
</feature>
<dbReference type="STRING" id="1801726.A3H02_00380"/>
<keyword evidence="3" id="KW-1003">Cell membrane</keyword>
<organism evidence="9 10">
    <name type="scientific">Candidatus Niyogibacteria bacterium RIFCSPLOWO2_12_FULL_41_13</name>
    <dbReference type="NCBI Taxonomy" id="1801726"/>
    <lineage>
        <taxon>Bacteria</taxon>
        <taxon>Candidatus Niyogiibacteriota</taxon>
    </lineage>
</organism>
<evidence type="ECO:0000256" key="2">
    <source>
        <dbReference type="ARBA" id="ARBA00022448"/>
    </source>
</evidence>
<feature type="transmembrane region" description="Helical" evidence="8">
    <location>
        <begin position="84"/>
        <end position="108"/>
    </location>
</feature>
<accession>A0A1G2F2Q7</accession>
<keyword evidence="5 8" id="KW-0812">Transmembrane</keyword>
<dbReference type="EMBL" id="MHMS01000018">
    <property type="protein sequence ID" value="OGZ31930.1"/>
    <property type="molecule type" value="Genomic_DNA"/>
</dbReference>
<evidence type="ECO:0000313" key="10">
    <source>
        <dbReference type="Proteomes" id="UP000176787"/>
    </source>
</evidence>
<gene>
    <name evidence="9" type="ORF">A3H02_00380</name>
</gene>
<keyword evidence="7 8" id="KW-0472">Membrane</keyword>
<dbReference type="Pfam" id="PF03222">
    <property type="entry name" value="Trp_Tyr_perm"/>
    <property type="match status" value="1"/>
</dbReference>
<dbReference type="Proteomes" id="UP000176787">
    <property type="component" value="Unassembled WGS sequence"/>
</dbReference>
<evidence type="ECO:0000256" key="1">
    <source>
        <dbReference type="ARBA" id="ARBA00004429"/>
    </source>
</evidence>
<keyword evidence="6 8" id="KW-1133">Transmembrane helix</keyword>
<feature type="transmembrane region" description="Helical" evidence="8">
    <location>
        <begin position="218"/>
        <end position="240"/>
    </location>
</feature>
<evidence type="ECO:0000256" key="3">
    <source>
        <dbReference type="ARBA" id="ARBA00022475"/>
    </source>
</evidence>
<comment type="caution">
    <text evidence="9">The sequence shown here is derived from an EMBL/GenBank/DDBJ whole genome shotgun (WGS) entry which is preliminary data.</text>
</comment>
<comment type="subcellular location">
    <subcellularLocation>
        <location evidence="1">Cell inner membrane</location>
        <topology evidence="1">Multi-pass membrane protein</topology>
    </subcellularLocation>
</comment>
<keyword evidence="2" id="KW-0813">Transport</keyword>
<feature type="transmembrane region" description="Helical" evidence="8">
    <location>
        <begin position="361"/>
        <end position="382"/>
    </location>
</feature>
<feature type="transmembrane region" description="Helical" evidence="8">
    <location>
        <begin position="141"/>
        <end position="159"/>
    </location>
</feature>
<dbReference type="AlphaFoldDB" id="A0A1G2F2Q7"/>
<dbReference type="PANTHER" id="PTHR22950">
    <property type="entry name" value="AMINO ACID TRANSPORTER"/>
    <property type="match status" value="1"/>
</dbReference>
<name>A0A1G2F2Q7_9BACT</name>